<keyword evidence="2" id="KW-1185">Reference proteome</keyword>
<reference evidence="1" key="1">
    <citation type="journal article" date="2019" name="bioRxiv">
        <title>The Genome of the Zebra Mussel, Dreissena polymorpha: A Resource for Invasive Species Research.</title>
        <authorList>
            <person name="McCartney M.A."/>
            <person name="Auch B."/>
            <person name="Kono T."/>
            <person name="Mallez S."/>
            <person name="Zhang Y."/>
            <person name="Obille A."/>
            <person name="Becker A."/>
            <person name="Abrahante J.E."/>
            <person name="Garbe J."/>
            <person name="Badalamenti J.P."/>
            <person name="Herman A."/>
            <person name="Mangelson H."/>
            <person name="Liachko I."/>
            <person name="Sullivan S."/>
            <person name="Sone E.D."/>
            <person name="Koren S."/>
            <person name="Silverstein K.A.T."/>
            <person name="Beckman K.B."/>
            <person name="Gohl D.M."/>
        </authorList>
    </citation>
    <scope>NUCLEOTIDE SEQUENCE</scope>
    <source>
        <strain evidence="1">Duluth1</strain>
        <tissue evidence="1">Whole animal</tissue>
    </source>
</reference>
<evidence type="ECO:0000313" key="1">
    <source>
        <dbReference type="EMBL" id="KAH3726807.1"/>
    </source>
</evidence>
<evidence type="ECO:0000313" key="2">
    <source>
        <dbReference type="Proteomes" id="UP000828390"/>
    </source>
</evidence>
<dbReference type="Proteomes" id="UP000828390">
    <property type="component" value="Unassembled WGS sequence"/>
</dbReference>
<dbReference type="AlphaFoldDB" id="A0A9D4HN79"/>
<gene>
    <name evidence="1" type="ORF">DPMN_052677</name>
</gene>
<name>A0A9D4HN79_DREPO</name>
<proteinExistence type="predicted"/>
<organism evidence="1 2">
    <name type="scientific">Dreissena polymorpha</name>
    <name type="common">Zebra mussel</name>
    <name type="synonym">Mytilus polymorpha</name>
    <dbReference type="NCBI Taxonomy" id="45954"/>
    <lineage>
        <taxon>Eukaryota</taxon>
        <taxon>Metazoa</taxon>
        <taxon>Spiralia</taxon>
        <taxon>Lophotrochozoa</taxon>
        <taxon>Mollusca</taxon>
        <taxon>Bivalvia</taxon>
        <taxon>Autobranchia</taxon>
        <taxon>Heteroconchia</taxon>
        <taxon>Euheterodonta</taxon>
        <taxon>Imparidentia</taxon>
        <taxon>Neoheterodontei</taxon>
        <taxon>Myida</taxon>
        <taxon>Dreissenoidea</taxon>
        <taxon>Dreissenidae</taxon>
        <taxon>Dreissena</taxon>
    </lineage>
</organism>
<reference evidence="1" key="2">
    <citation type="submission" date="2020-11" db="EMBL/GenBank/DDBJ databases">
        <authorList>
            <person name="McCartney M.A."/>
            <person name="Auch B."/>
            <person name="Kono T."/>
            <person name="Mallez S."/>
            <person name="Becker A."/>
            <person name="Gohl D.M."/>
            <person name="Silverstein K.A.T."/>
            <person name="Koren S."/>
            <person name="Bechman K.B."/>
            <person name="Herman A."/>
            <person name="Abrahante J.E."/>
            <person name="Garbe J."/>
        </authorList>
    </citation>
    <scope>NUCLEOTIDE SEQUENCE</scope>
    <source>
        <strain evidence="1">Duluth1</strain>
        <tissue evidence="1">Whole animal</tissue>
    </source>
</reference>
<sequence length="60" mass="6767">MKSLLVCDGSSPAGKTPIHQNNADYLIDPDTIIDINFVFILKMKGYVLCRIKVLVHMFTK</sequence>
<protein>
    <submittedName>
        <fullName evidence="1">Uncharacterized protein</fullName>
    </submittedName>
</protein>
<accession>A0A9D4HN79</accession>
<comment type="caution">
    <text evidence="1">The sequence shown here is derived from an EMBL/GenBank/DDBJ whole genome shotgun (WGS) entry which is preliminary data.</text>
</comment>
<dbReference type="EMBL" id="JAIWYP010000012">
    <property type="protein sequence ID" value="KAH3726807.1"/>
    <property type="molecule type" value="Genomic_DNA"/>
</dbReference>